<reference evidence="1" key="1">
    <citation type="submission" date="2014-11" db="EMBL/GenBank/DDBJ databases">
        <authorList>
            <person name="Amaro Gonzalez C."/>
        </authorList>
    </citation>
    <scope>NUCLEOTIDE SEQUENCE</scope>
</reference>
<proteinExistence type="predicted"/>
<dbReference type="EMBL" id="GBXM01086997">
    <property type="protein sequence ID" value="JAH21580.1"/>
    <property type="molecule type" value="Transcribed_RNA"/>
</dbReference>
<protein>
    <submittedName>
        <fullName evidence="1">Uncharacterized protein</fullName>
    </submittedName>
</protein>
<evidence type="ECO:0000313" key="1">
    <source>
        <dbReference type="EMBL" id="JAH21580.1"/>
    </source>
</evidence>
<organism evidence="1">
    <name type="scientific">Anguilla anguilla</name>
    <name type="common">European freshwater eel</name>
    <name type="synonym">Muraena anguilla</name>
    <dbReference type="NCBI Taxonomy" id="7936"/>
    <lineage>
        <taxon>Eukaryota</taxon>
        <taxon>Metazoa</taxon>
        <taxon>Chordata</taxon>
        <taxon>Craniata</taxon>
        <taxon>Vertebrata</taxon>
        <taxon>Euteleostomi</taxon>
        <taxon>Actinopterygii</taxon>
        <taxon>Neopterygii</taxon>
        <taxon>Teleostei</taxon>
        <taxon>Anguilliformes</taxon>
        <taxon>Anguillidae</taxon>
        <taxon>Anguilla</taxon>
    </lineage>
</organism>
<accession>A0A0E9QZA7</accession>
<sequence length="44" mass="5169">MIQLHVVYFTITKAAMLDKKRLGPYPSIKMESLFLCYYVALKLM</sequence>
<name>A0A0E9QZA7_ANGAN</name>
<dbReference type="AlphaFoldDB" id="A0A0E9QZA7"/>
<reference evidence="1" key="2">
    <citation type="journal article" date="2015" name="Fish Shellfish Immunol.">
        <title>Early steps in the European eel (Anguilla anguilla)-Vibrio vulnificus interaction in the gills: Role of the RtxA13 toxin.</title>
        <authorList>
            <person name="Callol A."/>
            <person name="Pajuelo D."/>
            <person name="Ebbesson L."/>
            <person name="Teles M."/>
            <person name="MacKenzie S."/>
            <person name="Amaro C."/>
        </authorList>
    </citation>
    <scope>NUCLEOTIDE SEQUENCE</scope>
</reference>